<keyword evidence="3" id="KW-1185">Reference proteome</keyword>
<evidence type="ECO:0000313" key="3">
    <source>
        <dbReference type="Proteomes" id="UP000001449"/>
    </source>
</evidence>
<dbReference type="HOGENOM" id="CLU_089505_0_0_1"/>
<dbReference type="GeneID" id="7444974"/>
<accession>B8C7N4</accession>
<evidence type="ECO:0000313" key="2">
    <source>
        <dbReference type="EMBL" id="EED90136.1"/>
    </source>
</evidence>
<name>B8C7N4_THAPS</name>
<evidence type="ECO:0000256" key="1">
    <source>
        <dbReference type="SAM" id="MobiDB-lite"/>
    </source>
</evidence>
<gene>
    <name evidence="2" type="ORF">THAPSDRAFT_7837</name>
</gene>
<reference evidence="2 3" key="2">
    <citation type="journal article" date="2008" name="Nature">
        <title>The Phaeodactylum genome reveals the evolutionary history of diatom genomes.</title>
        <authorList>
            <person name="Bowler C."/>
            <person name="Allen A.E."/>
            <person name="Badger J.H."/>
            <person name="Grimwood J."/>
            <person name="Jabbari K."/>
            <person name="Kuo A."/>
            <person name="Maheswari U."/>
            <person name="Martens C."/>
            <person name="Maumus F."/>
            <person name="Otillar R.P."/>
            <person name="Rayko E."/>
            <person name="Salamov A."/>
            <person name="Vandepoele K."/>
            <person name="Beszteri B."/>
            <person name="Gruber A."/>
            <person name="Heijde M."/>
            <person name="Katinka M."/>
            <person name="Mock T."/>
            <person name="Valentin K."/>
            <person name="Verret F."/>
            <person name="Berges J.A."/>
            <person name="Brownlee C."/>
            <person name="Cadoret J.P."/>
            <person name="Chiovitti A."/>
            <person name="Choi C.J."/>
            <person name="Coesel S."/>
            <person name="De Martino A."/>
            <person name="Detter J.C."/>
            <person name="Durkin C."/>
            <person name="Falciatore A."/>
            <person name="Fournet J."/>
            <person name="Haruta M."/>
            <person name="Huysman M.J."/>
            <person name="Jenkins B.D."/>
            <person name="Jiroutova K."/>
            <person name="Jorgensen R.E."/>
            <person name="Joubert Y."/>
            <person name="Kaplan A."/>
            <person name="Kroger N."/>
            <person name="Kroth P.G."/>
            <person name="La Roche J."/>
            <person name="Lindquist E."/>
            <person name="Lommer M."/>
            <person name="Martin-Jezequel V."/>
            <person name="Lopez P.J."/>
            <person name="Lucas S."/>
            <person name="Mangogna M."/>
            <person name="McGinnis K."/>
            <person name="Medlin L.K."/>
            <person name="Montsant A."/>
            <person name="Oudot-Le Secq M.P."/>
            <person name="Napoli C."/>
            <person name="Obornik M."/>
            <person name="Parker M.S."/>
            <person name="Petit J.L."/>
            <person name="Porcel B.M."/>
            <person name="Poulsen N."/>
            <person name="Robison M."/>
            <person name="Rychlewski L."/>
            <person name="Rynearson T.A."/>
            <person name="Schmutz J."/>
            <person name="Shapiro H."/>
            <person name="Siaut M."/>
            <person name="Stanley M."/>
            <person name="Sussman M.R."/>
            <person name="Taylor A.R."/>
            <person name="Vardi A."/>
            <person name="von Dassow P."/>
            <person name="Vyverman W."/>
            <person name="Willis A."/>
            <person name="Wyrwicz L.S."/>
            <person name="Rokhsar D.S."/>
            <person name="Weissenbach J."/>
            <person name="Armbrust E.V."/>
            <person name="Green B.R."/>
            <person name="Van de Peer Y."/>
            <person name="Grigoriev I.V."/>
        </authorList>
    </citation>
    <scope>NUCLEOTIDE SEQUENCE [LARGE SCALE GENOMIC DNA]</scope>
    <source>
        <strain evidence="2 3">CCMP1335</strain>
    </source>
</reference>
<dbReference type="Proteomes" id="UP000001449">
    <property type="component" value="Chromosome 9"/>
</dbReference>
<proteinExistence type="predicted"/>
<protein>
    <submittedName>
        <fullName evidence="2">Uncharacterized protein</fullName>
    </submittedName>
</protein>
<organism evidence="2 3">
    <name type="scientific">Thalassiosira pseudonana</name>
    <name type="common">Marine diatom</name>
    <name type="synonym">Cyclotella nana</name>
    <dbReference type="NCBI Taxonomy" id="35128"/>
    <lineage>
        <taxon>Eukaryota</taxon>
        <taxon>Sar</taxon>
        <taxon>Stramenopiles</taxon>
        <taxon>Ochrophyta</taxon>
        <taxon>Bacillariophyta</taxon>
        <taxon>Coscinodiscophyceae</taxon>
        <taxon>Thalassiosirophycidae</taxon>
        <taxon>Thalassiosirales</taxon>
        <taxon>Thalassiosiraceae</taxon>
        <taxon>Thalassiosira</taxon>
    </lineage>
</organism>
<sequence>MSLFRSTNLIPSNDNKENITPNRRKVAVASSTFSPAEKRLKKTAADSKLICQLKKTVANDSIHCLMKQIHGSKGIHKAAQFTEKHKGKNAVRLDNQRHLHSLIPIVENPSNYTFDSVITLFVESRRLTSAAIVRQGLESGVCFEGLVNLGDLVTKTARGLEDMNFAPKDEDAKPPVGRGEFNLMNSDDNPCCSMHIKIEGTRLL</sequence>
<feature type="region of interest" description="Disordered" evidence="1">
    <location>
        <begin position="1"/>
        <end position="20"/>
    </location>
</feature>
<dbReference type="InParanoid" id="B8C7N4"/>
<dbReference type="KEGG" id="tps:THAPSDRAFT_7837"/>
<dbReference type="PaxDb" id="35128-Thaps7837"/>
<dbReference type="EMBL" id="CM000645">
    <property type="protein sequence ID" value="EED90136.1"/>
    <property type="molecule type" value="Genomic_DNA"/>
</dbReference>
<dbReference type="AlphaFoldDB" id="B8C7N4"/>
<reference evidence="2 3" key="1">
    <citation type="journal article" date="2004" name="Science">
        <title>The genome of the diatom Thalassiosira pseudonana: ecology, evolution, and metabolism.</title>
        <authorList>
            <person name="Armbrust E.V."/>
            <person name="Berges J.A."/>
            <person name="Bowler C."/>
            <person name="Green B.R."/>
            <person name="Martinez D."/>
            <person name="Putnam N.H."/>
            <person name="Zhou S."/>
            <person name="Allen A.E."/>
            <person name="Apt K.E."/>
            <person name="Bechner M."/>
            <person name="Brzezinski M.A."/>
            <person name="Chaal B.K."/>
            <person name="Chiovitti A."/>
            <person name="Davis A.K."/>
            <person name="Demarest M.S."/>
            <person name="Detter J.C."/>
            <person name="Glavina T."/>
            <person name="Goodstein D."/>
            <person name="Hadi M.Z."/>
            <person name="Hellsten U."/>
            <person name="Hildebrand M."/>
            <person name="Jenkins B.D."/>
            <person name="Jurka J."/>
            <person name="Kapitonov V.V."/>
            <person name="Kroger N."/>
            <person name="Lau W.W."/>
            <person name="Lane T.W."/>
            <person name="Larimer F.W."/>
            <person name="Lippmeier J.C."/>
            <person name="Lucas S."/>
            <person name="Medina M."/>
            <person name="Montsant A."/>
            <person name="Obornik M."/>
            <person name="Parker M.S."/>
            <person name="Palenik B."/>
            <person name="Pazour G.J."/>
            <person name="Richardson P.M."/>
            <person name="Rynearson T.A."/>
            <person name="Saito M.A."/>
            <person name="Schwartz D.C."/>
            <person name="Thamatrakoln K."/>
            <person name="Valentin K."/>
            <person name="Vardi A."/>
            <person name="Wilkerson F.P."/>
            <person name="Rokhsar D.S."/>
        </authorList>
    </citation>
    <scope>NUCLEOTIDE SEQUENCE [LARGE SCALE GENOMIC DNA]</scope>
    <source>
        <strain evidence="2 3">CCMP1335</strain>
    </source>
</reference>
<dbReference type="RefSeq" id="XP_002292161.1">
    <property type="nucleotide sequence ID" value="XM_002292125.1"/>
</dbReference>